<dbReference type="EMBL" id="JBHUMF010000015">
    <property type="protein sequence ID" value="MFD2680372.1"/>
    <property type="molecule type" value="Genomic_DNA"/>
</dbReference>
<evidence type="ECO:0000313" key="1">
    <source>
        <dbReference type="EMBL" id="MFD2680372.1"/>
    </source>
</evidence>
<reference evidence="2" key="1">
    <citation type="journal article" date="2019" name="Int. J. Syst. Evol. Microbiol.">
        <title>The Global Catalogue of Microorganisms (GCM) 10K type strain sequencing project: providing services to taxonomists for standard genome sequencing and annotation.</title>
        <authorList>
            <consortium name="The Broad Institute Genomics Platform"/>
            <consortium name="The Broad Institute Genome Sequencing Center for Infectious Disease"/>
            <person name="Wu L."/>
            <person name="Ma J."/>
        </authorList>
    </citation>
    <scope>NUCLEOTIDE SEQUENCE [LARGE SCALE GENOMIC DNA]</scope>
    <source>
        <strain evidence="2">KCTC 3913</strain>
    </source>
</reference>
<gene>
    <name evidence="1" type="ORF">ACFSUL_06355</name>
</gene>
<proteinExistence type="predicted"/>
<protein>
    <recommendedName>
        <fullName evidence="3">Spore coat protein</fullName>
    </recommendedName>
</protein>
<sequence length="80" mass="9450">MYVNHNLDYDRDGDREDIMSTASLKNVLESAYKVENDLMRNYITTAEKIHDNKMLKERLQNFAEGNAKRLEQLKDEVENL</sequence>
<name>A0ABW5RPJ1_9BACI</name>
<dbReference type="Proteomes" id="UP001597506">
    <property type="component" value="Unassembled WGS sequence"/>
</dbReference>
<comment type="caution">
    <text evidence="1">The sequence shown here is derived from an EMBL/GenBank/DDBJ whole genome shotgun (WGS) entry which is preliminary data.</text>
</comment>
<dbReference type="RefSeq" id="WP_071411765.1">
    <property type="nucleotide sequence ID" value="NZ_JBHUMF010000015.1"/>
</dbReference>
<evidence type="ECO:0008006" key="3">
    <source>
        <dbReference type="Google" id="ProtNLM"/>
    </source>
</evidence>
<evidence type="ECO:0000313" key="2">
    <source>
        <dbReference type="Proteomes" id="UP001597506"/>
    </source>
</evidence>
<keyword evidence="2" id="KW-1185">Reference proteome</keyword>
<organism evidence="1 2">
    <name type="scientific">Bacillus seohaeanensis</name>
    <dbReference type="NCBI Taxonomy" id="284580"/>
    <lineage>
        <taxon>Bacteria</taxon>
        <taxon>Bacillati</taxon>
        <taxon>Bacillota</taxon>
        <taxon>Bacilli</taxon>
        <taxon>Bacillales</taxon>
        <taxon>Bacillaceae</taxon>
        <taxon>Bacillus</taxon>
    </lineage>
</organism>
<accession>A0ABW5RPJ1</accession>